<gene>
    <name evidence="1" type="ORF">ACAOBT_LOCUS18657</name>
</gene>
<comment type="caution">
    <text evidence="1">The sequence shown here is derived from an EMBL/GenBank/DDBJ whole genome shotgun (WGS) entry which is preliminary data.</text>
</comment>
<dbReference type="EMBL" id="CAKOFQ010007050">
    <property type="protein sequence ID" value="CAH1988791.1"/>
    <property type="molecule type" value="Genomic_DNA"/>
</dbReference>
<evidence type="ECO:0000313" key="1">
    <source>
        <dbReference type="EMBL" id="CAH1988791.1"/>
    </source>
</evidence>
<dbReference type="Proteomes" id="UP001152888">
    <property type="component" value="Unassembled WGS sequence"/>
</dbReference>
<sequence length="37" mass="4372">MCSTTGVRERILPKKNYSKIKLVGVYHGIRFTYMFYA</sequence>
<organism evidence="1 2">
    <name type="scientific">Acanthoscelides obtectus</name>
    <name type="common">Bean weevil</name>
    <name type="synonym">Bruchus obtectus</name>
    <dbReference type="NCBI Taxonomy" id="200917"/>
    <lineage>
        <taxon>Eukaryota</taxon>
        <taxon>Metazoa</taxon>
        <taxon>Ecdysozoa</taxon>
        <taxon>Arthropoda</taxon>
        <taxon>Hexapoda</taxon>
        <taxon>Insecta</taxon>
        <taxon>Pterygota</taxon>
        <taxon>Neoptera</taxon>
        <taxon>Endopterygota</taxon>
        <taxon>Coleoptera</taxon>
        <taxon>Polyphaga</taxon>
        <taxon>Cucujiformia</taxon>
        <taxon>Chrysomeloidea</taxon>
        <taxon>Chrysomelidae</taxon>
        <taxon>Bruchinae</taxon>
        <taxon>Bruchini</taxon>
        <taxon>Acanthoscelides</taxon>
    </lineage>
</organism>
<keyword evidence="2" id="KW-1185">Reference proteome</keyword>
<evidence type="ECO:0000313" key="2">
    <source>
        <dbReference type="Proteomes" id="UP001152888"/>
    </source>
</evidence>
<accession>A0A9P0L8Z4</accession>
<name>A0A9P0L8Z4_ACAOB</name>
<proteinExistence type="predicted"/>
<dbReference type="AlphaFoldDB" id="A0A9P0L8Z4"/>
<reference evidence="1" key="1">
    <citation type="submission" date="2022-03" db="EMBL/GenBank/DDBJ databases">
        <authorList>
            <person name="Sayadi A."/>
        </authorList>
    </citation>
    <scope>NUCLEOTIDE SEQUENCE</scope>
</reference>
<protein>
    <submittedName>
        <fullName evidence="1">Uncharacterized protein</fullName>
    </submittedName>
</protein>